<name>A0A6J7XKW6_9CAUD</name>
<dbReference type="EMBL" id="LR797375">
    <property type="protein sequence ID" value="CAB4211350.1"/>
    <property type="molecule type" value="Genomic_DNA"/>
</dbReference>
<evidence type="ECO:0000313" key="6">
    <source>
        <dbReference type="EMBL" id="CAB5238332.1"/>
    </source>
</evidence>
<evidence type="ECO:0000313" key="4">
    <source>
        <dbReference type="EMBL" id="CAB4198256.1"/>
    </source>
</evidence>
<protein>
    <submittedName>
        <fullName evidence="6">Uncharacterized protein</fullName>
    </submittedName>
</protein>
<dbReference type="EMBL" id="LR797272">
    <property type="protein sequence ID" value="CAB4198256.1"/>
    <property type="molecule type" value="Genomic_DNA"/>
</dbReference>
<feature type="compositionally biased region" description="Basic and acidic residues" evidence="1">
    <location>
        <begin position="44"/>
        <end position="61"/>
    </location>
</feature>
<evidence type="ECO:0000256" key="1">
    <source>
        <dbReference type="SAM" id="MobiDB-lite"/>
    </source>
</evidence>
<evidence type="ECO:0000313" key="3">
    <source>
        <dbReference type="EMBL" id="CAB4181727.1"/>
    </source>
</evidence>
<evidence type="ECO:0000313" key="2">
    <source>
        <dbReference type="EMBL" id="CAB4171088.1"/>
    </source>
</evidence>
<dbReference type="EMBL" id="LR797019">
    <property type="protein sequence ID" value="CAB4181727.1"/>
    <property type="molecule type" value="Genomic_DNA"/>
</dbReference>
<organism evidence="6">
    <name type="scientific">uncultured Caudovirales phage</name>
    <dbReference type="NCBI Taxonomy" id="2100421"/>
    <lineage>
        <taxon>Viruses</taxon>
        <taxon>Duplodnaviria</taxon>
        <taxon>Heunggongvirae</taxon>
        <taxon>Uroviricota</taxon>
        <taxon>Caudoviricetes</taxon>
        <taxon>Peduoviridae</taxon>
        <taxon>Maltschvirus</taxon>
        <taxon>Maltschvirus maltsch</taxon>
    </lineage>
</organism>
<reference evidence="6" key="1">
    <citation type="submission" date="2020-05" db="EMBL/GenBank/DDBJ databases">
        <authorList>
            <person name="Chiriac C."/>
            <person name="Salcher M."/>
            <person name="Ghai R."/>
            <person name="Kavagutti S V."/>
        </authorList>
    </citation>
    <scope>NUCLEOTIDE SEQUENCE</scope>
</reference>
<dbReference type="EMBL" id="LR798454">
    <property type="protein sequence ID" value="CAB5238332.1"/>
    <property type="molecule type" value="Genomic_DNA"/>
</dbReference>
<proteinExistence type="predicted"/>
<dbReference type="EMBL" id="LR796861">
    <property type="protein sequence ID" value="CAB4171088.1"/>
    <property type="molecule type" value="Genomic_DNA"/>
</dbReference>
<accession>A0A6J7XKW6</accession>
<feature type="region of interest" description="Disordered" evidence="1">
    <location>
        <begin position="44"/>
        <end position="70"/>
    </location>
</feature>
<sequence>MLNFKLFLKEEALNEDLLLEAESSSVDSDDKGKLHEILLAKHLHPETKLPEHHRSFSDNPDHAGTPEQVHDKLREKIPPAAYDEIDRHAKQSAAAFKQSMQDQGHIGDHAHIGNVHWTSNADKANVAGDHEKTTGVKDVNSNADLIVTLHDKEGKPVGHHGISAKYGSNEPNYRNPGLDALEKTAKLSSGSLGAPMQHHTDAMEKMGYTGSADQRNIQTKIDEMPINDIRQKHAEGLAAIQAGKKLSGKKKIMHEHLDKFIQAHDALPEKKQEAFRQQASQRASTARSSNLAARTHMTQSFATGMAQHKPEDLANIIRQNVSPNTHIPHTVVHSKVKDSGEAESVIKPMHSLADEHLSQFKPDSLHVVPGKGTSVTIKGIHAKTNKPVVAARYTIKSSSGAHKSAVGTFKLQ</sequence>
<evidence type="ECO:0000313" key="5">
    <source>
        <dbReference type="EMBL" id="CAB4211350.1"/>
    </source>
</evidence>
<gene>
    <name evidence="3" type="ORF">UFOVP1066_55</name>
    <name evidence="4" type="ORF">UFOVP1315_60</name>
    <name evidence="5" type="ORF">UFOVP1421_21</name>
    <name evidence="6" type="ORF">UFOVP1525_31</name>
    <name evidence="2" type="ORF">UFOVP909_216</name>
</gene>